<reference evidence="2" key="1">
    <citation type="submission" date="2019-09" db="EMBL/GenBank/DDBJ databases">
        <authorList>
            <person name="Zhang L."/>
        </authorList>
    </citation>
    <scope>NUCLEOTIDE SEQUENCE</scope>
</reference>
<feature type="compositionally biased region" description="Polar residues" evidence="1">
    <location>
        <begin position="14"/>
        <end position="23"/>
    </location>
</feature>
<protein>
    <submittedName>
        <fullName evidence="2">Uncharacterized protein</fullName>
    </submittedName>
</protein>
<proteinExistence type="predicted"/>
<accession>A0A5K0WJZ6</accession>
<evidence type="ECO:0000313" key="2">
    <source>
        <dbReference type="EMBL" id="VVV53429.1"/>
    </source>
</evidence>
<feature type="region of interest" description="Disordered" evidence="1">
    <location>
        <begin position="1"/>
        <end position="23"/>
    </location>
</feature>
<dbReference type="AlphaFoldDB" id="A0A5K0WJZ6"/>
<gene>
    <name evidence="2" type="ORF">NYM_LOCUS3767</name>
</gene>
<name>A0A5K0WJZ6_9MAGN</name>
<evidence type="ECO:0000256" key="1">
    <source>
        <dbReference type="SAM" id="MobiDB-lite"/>
    </source>
</evidence>
<dbReference type="EMBL" id="LR721775">
    <property type="protein sequence ID" value="VVV53429.1"/>
    <property type="molecule type" value="Genomic_DNA"/>
</dbReference>
<organism evidence="2">
    <name type="scientific">Nymphaea colorata</name>
    <name type="common">pocket water lily</name>
    <dbReference type="NCBI Taxonomy" id="210225"/>
    <lineage>
        <taxon>Eukaryota</taxon>
        <taxon>Viridiplantae</taxon>
        <taxon>Streptophyta</taxon>
        <taxon>Embryophyta</taxon>
        <taxon>Tracheophyta</taxon>
        <taxon>Spermatophyta</taxon>
        <taxon>Magnoliopsida</taxon>
        <taxon>Nymphaeales</taxon>
        <taxon>Nymphaeaceae</taxon>
        <taxon>Nymphaea</taxon>
    </lineage>
</organism>
<sequence length="23" mass="2780">MRRKEPGMGMQNPGYPQQKSRRF</sequence>